<keyword evidence="2" id="KW-0472">Membrane</keyword>
<dbReference type="PANTHER" id="PTHR33734:SF22">
    <property type="entry name" value="MEMBRANE-BOUND LYTIC MUREIN TRANSGLYCOSYLASE D"/>
    <property type="match status" value="1"/>
</dbReference>
<reference evidence="4" key="1">
    <citation type="submission" date="2022-12" db="EMBL/GenBank/DDBJ databases">
        <title>Description and comparative metabolic analysis of Aerococcus sp. nov., isolated from the feces of a pig.</title>
        <authorList>
            <person name="Chang Y.-H."/>
        </authorList>
    </citation>
    <scope>NUCLEOTIDE SEQUENCE</scope>
    <source>
        <strain evidence="4">YH-aer222</strain>
    </source>
</reference>
<keyword evidence="5" id="KW-1185">Reference proteome</keyword>
<keyword evidence="2" id="KW-0812">Transmembrane</keyword>
<dbReference type="RefSeq" id="WP_268752275.1">
    <property type="nucleotide sequence ID" value="NZ_JAPRFQ010000002.1"/>
</dbReference>
<dbReference type="PROSITE" id="PS51782">
    <property type="entry name" value="LYSM"/>
    <property type="match status" value="1"/>
</dbReference>
<dbReference type="Pfam" id="PF01476">
    <property type="entry name" value="LysM"/>
    <property type="match status" value="1"/>
</dbReference>
<feature type="region of interest" description="Disordered" evidence="1">
    <location>
        <begin position="115"/>
        <end position="226"/>
    </location>
</feature>
<dbReference type="Gene3D" id="3.10.350.10">
    <property type="entry name" value="LysM domain"/>
    <property type="match status" value="1"/>
</dbReference>
<dbReference type="CDD" id="cd00118">
    <property type="entry name" value="LysM"/>
    <property type="match status" value="1"/>
</dbReference>
<dbReference type="InterPro" id="IPR036779">
    <property type="entry name" value="LysM_dom_sf"/>
</dbReference>
<dbReference type="InterPro" id="IPR018392">
    <property type="entry name" value="LysM"/>
</dbReference>
<dbReference type="AlphaFoldDB" id="A0A9X3FVE0"/>
<organism evidence="4 5">
    <name type="scientific">Aerococcus kribbianus</name>
    <dbReference type="NCBI Taxonomy" id="2999064"/>
    <lineage>
        <taxon>Bacteria</taxon>
        <taxon>Bacillati</taxon>
        <taxon>Bacillota</taxon>
        <taxon>Bacilli</taxon>
        <taxon>Lactobacillales</taxon>
        <taxon>Aerococcaceae</taxon>
        <taxon>Aerococcus</taxon>
    </lineage>
</organism>
<name>A0A9X3FVE0_9LACT</name>
<dbReference type="Proteomes" id="UP001146670">
    <property type="component" value="Unassembled WGS sequence"/>
</dbReference>
<protein>
    <submittedName>
        <fullName evidence="4">LysM peptidoglycan-binding domain-containing protein</fullName>
    </submittedName>
</protein>
<comment type="caution">
    <text evidence="4">The sequence shown here is derived from an EMBL/GenBank/DDBJ whole genome shotgun (WGS) entry which is preliminary data.</text>
</comment>
<feature type="compositionally biased region" description="Basic and acidic residues" evidence="1">
    <location>
        <begin position="10"/>
        <end position="30"/>
    </location>
</feature>
<evidence type="ECO:0000313" key="4">
    <source>
        <dbReference type="EMBL" id="MCZ0725944.1"/>
    </source>
</evidence>
<sequence>MKFKNPFNKKNKDKDPKNDLKNIEDKDTTKSWKLASDEEQDNVSSEDQSFDEYENLKNRKYSRSARNKKKTSANVTPLQKVLLFLAVLVILVPVLVYGYYSNQQKLPEKETAEQVMVSKTQNSSEEEASRKESESIAASKKAESESVAKAESESQAKEASSRQAEEDARLAQESQEQAAAQAESQRQAEQASIAQSQEAANQAAQESEAESQAESQASGTYTVQPGDNLYRIAVNHGMTLDELLELNGLSSSSSIGPGTVLQVN</sequence>
<dbReference type="SUPFAM" id="SSF54106">
    <property type="entry name" value="LysM domain"/>
    <property type="match status" value="1"/>
</dbReference>
<feature type="compositionally biased region" description="Low complexity" evidence="1">
    <location>
        <begin position="171"/>
        <end position="218"/>
    </location>
</feature>
<feature type="region of interest" description="Disordered" evidence="1">
    <location>
        <begin position="1"/>
        <end position="72"/>
    </location>
</feature>
<evidence type="ECO:0000313" key="5">
    <source>
        <dbReference type="Proteomes" id="UP001146670"/>
    </source>
</evidence>
<evidence type="ECO:0000259" key="3">
    <source>
        <dbReference type="PROSITE" id="PS51782"/>
    </source>
</evidence>
<feature type="compositionally biased region" description="Basic and acidic residues" evidence="1">
    <location>
        <begin position="127"/>
        <end position="170"/>
    </location>
</feature>
<feature type="domain" description="LysM" evidence="3">
    <location>
        <begin position="219"/>
        <end position="263"/>
    </location>
</feature>
<keyword evidence="2" id="KW-1133">Transmembrane helix</keyword>
<accession>A0A9X3FVE0</accession>
<dbReference type="GO" id="GO:0008932">
    <property type="term" value="F:lytic endotransglycosylase activity"/>
    <property type="evidence" value="ECO:0007669"/>
    <property type="project" value="TreeGrafter"/>
</dbReference>
<gene>
    <name evidence="4" type="ORF">OW157_05090</name>
</gene>
<evidence type="ECO:0000256" key="2">
    <source>
        <dbReference type="SAM" id="Phobius"/>
    </source>
</evidence>
<dbReference type="SMART" id="SM00257">
    <property type="entry name" value="LysM"/>
    <property type="match status" value="1"/>
</dbReference>
<dbReference type="PANTHER" id="PTHR33734">
    <property type="entry name" value="LYSM DOMAIN-CONTAINING GPI-ANCHORED PROTEIN 2"/>
    <property type="match status" value="1"/>
</dbReference>
<proteinExistence type="predicted"/>
<dbReference type="EMBL" id="JAPRFR010000002">
    <property type="protein sequence ID" value="MCZ0725944.1"/>
    <property type="molecule type" value="Genomic_DNA"/>
</dbReference>
<evidence type="ECO:0000256" key="1">
    <source>
        <dbReference type="SAM" id="MobiDB-lite"/>
    </source>
</evidence>
<feature type="transmembrane region" description="Helical" evidence="2">
    <location>
        <begin position="81"/>
        <end position="100"/>
    </location>
</feature>
<feature type="compositionally biased region" description="Basic residues" evidence="1">
    <location>
        <begin position="58"/>
        <end position="71"/>
    </location>
</feature>